<evidence type="ECO:0000313" key="3">
    <source>
        <dbReference type="EMBL" id="POH62305.1"/>
    </source>
</evidence>
<reference evidence="4 5" key="1">
    <citation type="submission" date="2018-01" db="EMBL/GenBank/DDBJ databases">
        <title>Cryobacterium sp. nov., from glaciers in China.</title>
        <authorList>
            <person name="Liu Q."/>
            <person name="Xin Y.-H."/>
        </authorList>
    </citation>
    <scope>NUCLEOTIDE SEQUENCE [LARGE SCALE GENOMIC DNA]</scope>
    <source>
        <strain evidence="2 4">TMB1-8</strain>
        <strain evidence="3 5">TMN-42</strain>
    </source>
</reference>
<evidence type="ECO:0000313" key="2">
    <source>
        <dbReference type="EMBL" id="POH59606.1"/>
    </source>
</evidence>
<accession>A0A2S3Z5V6</accession>
<evidence type="ECO:0000313" key="4">
    <source>
        <dbReference type="Proteomes" id="UP000237104"/>
    </source>
</evidence>
<dbReference type="EMBL" id="PPXF01000065">
    <property type="protein sequence ID" value="POH59606.1"/>
    <property type="molecule type" value="Genomic_DNA"/>
</dbReference>
<protein>
    <submittedName>
        <fullName evidence="2">Cyanamide hydratase</fullName>
    </submittedName>
</protein>
<accession>A0A2S3Z9R7</accession>
<comment type="caution">
    <text evidence="2">The sequence shown here is derived from an EMBL/GenBank/DDBJ whole genome shotgun (WGS) entry which is preliminary data.</text>
</comment>
<dbReference type="PANTHER" id="PTHR35569:SF1">
    <property type="entry name" value="CYANAMIDE HYDRATASE DDI2-RELATED"/>
    <property type="match status" value="1"/>
</dbReference>
<dbReference type="Proteomes" id="UP000237104">
    <property type="component" value="Unassembled WGS sequence"/>
</dbReference>
<dbReference type="AlphaFoldDB" id="A0A2S3Z5V6"/>
<evidence type="ECO:0000259" key="1">
    <source>
        <dbReference type="Pfam" id="PF01966"/>
    </source>
</evidence>
<dbReference type="InterPro" id="IPR006674">
    <property type="entry name" value="HD_domain"/>
</dbReference>
<gene>
    <name evidence="2" type="ORF">C3B59_17060</name>
    <name evidence="3" type="ORF">C3B61_15600</name>
</gene>
<dbReference type="OrthoDB" id="8478129at2"/>
<dbReference type="PANTHER" id="PTHR35569">
    <property type="entry name" value="CYANAMIDE HYDRATASE DDI2-RELATED"/>
    <property type="match status" value="1"/>
</dbReference>
<dbReference type="InterPro" id="IPR003607">
    <property type="entry name" value="HD/PDEase_dom"/>
</dbReference>
<dbReference type="SUPFAM" id="SSF109604">
    <property type="entry name" value="HD-domain/PDEase-like"/>
    <property type="match status" value="1"/>
</dbReference>
<dbReference type="Proteomes" id="UP000237340">
    <property type="component" value="Unassembled WGS sequence"/>
</dbReference>
<dbReference type="Pfam" id="PF01966">
    <property type="entry name" value="HD"/>
    <property type="match status" value="1"/>
</dbReference>
<dbReference type="EMBL" id="PPXD01000026">
    <property type="protein sequence ID" value="POH62305.1"/>
    <property type="molecule type" value="Genomic_DNA"/>
</dbReference>
<organism evidence="2 4">
    <name type="scientific">Cryobacterium zongtaii</name>
    <dbReference type="NCBI Taxonomy" id="1259217"/>
    <lineage>
        <taxon>Bacteria</taxon>
        <taxon>Bacillati</taxon>
        <taxon>Actinomycetota</taxon>
        <taxon>Actinomycetes</taxon>
        <taxon>Micrococcales</taxon>
        <taxon>Microbacteriaceae</taxon>
        <taxon>Cryobacterium</taxon>
    </lineage>
</organism>
<evidence type="ECO:0000313" key="5">
    <source>
        <dbReference type="Proteomes" id="UP000237340"/>
    </source>
</evidence>
<feature type="domain" description="HD" evidence="1">
    <location>
        <begin position="30"/>
        <end position="121"/>
    </location>
</feature>
<sequence>MGITPTIDPPSRVSALALEVARQYLTPALLNHSIRSYAWAVDHADRNRIAFDAELLYVSALLHDLGLVPEFDSENVAFEKAGGHVAWAFAAGADWTIERRNELYKIIVSHMTDDEVEPGSESELLRVATSLDISGRNAHHWNPETVNDVLGKVPRLDLGAQFIRCFEAQSRRKPTSAAASAMRSGIVDLIRANPLDDQHS</sequence>
<dbReference type="CDD" id="cd00077">
    <property type="entry name" value="HDc"/>
    <property type="match status" value="1"/>
</dbReference>
<dbReference type="Gene3D" id="1.10.3210.10">
    <property type="entry name" value="Hypothetical protein af1432"/>
    <property type="match status" value="1"/>
</dbReference>
<proteinExistence type="predicted"/>
<name>A0A2S3Z5V6_9MICO</name>
<keyword evidence="5" id="KW-1185">Reference proteome</keyword>
<dbReference type="RefSeq" id="WP_103432392.1">
    <property type="nucleotide sequence ID" value="NZ_PPXD01000026.1"/>
</dbReference>